<reference evidence="2" key="1">
    <citation type="submission" date="2022-01" db="EMBL/GenBank/DDBJ databases">
        <authorList>
            <person name="King R."/>
        </authorList>
    </citation>
    <scope>NUCLEOTIDE SEQUENCE</scope>
</reference>
<dbReference type="EMBL" id="OV651833">
    <property type="protein sequence ID" value="CAH1107418.1"/>
    <property type="molecule type" value="Genomic_DNA"/>
</dbReference>
<feature type="compositionally biased region" description="Low complexity" evidence="1">
    <location>
        <begin position="119"/>
        <end position="140"/>
    </location>
</feature>
<proteinExistence type="predicted"/>
<protein>
    <submittedName>
        <fullName evidence="2">Uncharacterized protein</fullName>
    </submittedName>
</protein>
<feature type="compositionally biased region" description="Basic residues" evidence="1">
    <location>
        <begin position="178"/>
        <end position="188"/>
    </location>
</feature>
<dbReference type="OrthoDB" id="6784356at2759"/>
<accession>A0A9P0GBR1</accession>
<evidence type="ECO:0000313" key="2">
    <source>
        <dbReference type="EMBL" id="CAH1107418.1"/>
    </source>
</evidence>
<keyword evidence="3" id="KW-1185">Reference proteome</keyword>
<feature type="region of interest" description="Disordered" evidence="1">
    <location>
        <begin position="71"/>
        <end position="140"/>
    </location>
</feature>
<gene>
    <name evidence="2" type="ORF">PSYICH_LOCUS8128</name>
</gene>
<feature type="region of interest" description="Disordered" evidence="1">
    <location>
        <begin position="154"/>
        <end position="188"/>
    </location>
</feature>
<organism evidence="2 3">
    <name type="scientific">Psylliodes chrysocephalus</name>
    <dbReference type="NCBI Taxonomy" id="3402493"/>
    <lineage>
        <taxon>Eukaryota</taxon>
        <taxon>Metazoa</taxon>
        <taxon>Ecdysozoa</taxon>
        <taxon>Arthropoda</taxon>
        <taxon>Hexapoda</taxon>
        <taxon>Insecta</taxon>
        <taxon>Pterygota</taxon>
        <taxon>Neoptera</taxon>
        <taxon>Endopterygota</taxon>
        <taxon>Coleoptera</taxon>
        <taxon>Polyphaga</taxon>
        <taxon>Cucujiformia</taxon>
        <taxon>Chrysomeloidea</taxon>
        <taxon>Chrysomelidae</taxon>
        <taxon>Galerucinae</taxon>
        <taxon>Alticini</taxon>
        <taxon>Psylliodes</taxon>
    </lineage>
</organism>
<feature type="compositionally biased region" description="Basic and acidic residues" evidence="1">
    <location>
        <begin position="71"/>
        <end position="80"/>
    </location>
</feature>
<feature type="compositionally biased region" description="Basic and acidic residues" evidence="1">
    <location>
        <begin position="98"/>
        <end position="107"/>
    </location>
</feature>
<feature type="compositionally biased region" description="Acidic residues" evidence="1">
    <location>
        <begin position="83"/>
        <end position="97"/>
    </location>
</feature>
<sequence>MADKTWTVVQFEDNSVEAVPTNWIQGDNCHWPSMAHQKLISSIRKSEPLNTCWLTHKVQVFRNATYEKAEYHKKSSEKANENQNDEQNDTREDEDEQNNIREDEPQRHLNFLMEKQQATPEKSNIKSSSSSIQLNQPSTSEALVLSPFKRHLFWPGPKQTKQSKRAKTEKIPSVITAKKGKSIMKGNR</sequence>
<dbReference type="Proteomes" id="UP001153636">
    <property type="component" value="Chromosome 21"/>
</dbReference>
<name>A0A9P0GBR1_9CUCU</name>
<evidence type="ECO:0000256" key="1">
    <source>
        <dbReference type="SAM" id="MobiDB-lite"/>
    </source>
</evidence>
<dbReference type="AlphaFoldDB" id="A0A9P0GBR1"/>
<evidence type="ECO:0000313" key="3">
    <source>
        <dbReference type="Proteomes" id="UP001153636"/>
    </source>
</evidence>